<evidence type="ECO:0000256" key="1">
    <source>
        <dbReference type="ARBA" id="ARBA00004123"/>
    </source>
</evidence>
<dbReference type="GO" id="GO:0000444">
    <property type="term" value="C:MIS12/MIND type complex"/>
    <property type="evidence" value="ECO:0007669"/>
    <property type="project" value="InterPro"/>
</dbReference>
<dbReference type="InterPro" id="IPR007128">
    <property type="entry name" value="PMF1/Nnf1"/>
</dbReference>
<dbReference type="EMBL" id="MLAK01001010">
    <property type="protein sequence ID" value="OHS99337.1"/>
    <property type="molecule type" value="Genomic_DNA"/>
</dbReference>
<evidence type="ECO:0000256" key="4">
    <source>
        <dbReference type="ARBA" id="ARBA00022618"/>
    </source>
</evidence>
<keyword evidence="3" id="KW-0158">Chromosome</keyword>
<accession>A0A1J4JKZ4</accession>
<protein>
    <submittedName>
        <fullName evidence="11">Uncharacterized protein</fullName>
    </submittedName>
</protein>
<proteinExistence type="predicted"/>
<organism evidence="11 12">
    <name type="scientific">Tritrichomonas foetus</name>
    <dbReference type="NCBI Taxonomy" id="1144522"/>
    <lineage>
        <taxon>Eukaryota</taxon>
        <taxon>Metamonada</taxon>
        <taxon>Parabasalia</taxon>
        <taxon>Tritrichomonadida</taxon>
        <taxon>Tritrichomonadidae</taxon>
        <taxon>Tritrichomonas</taxon>
    </lineage>
</organism>
<dbReference type="Pfam" id="PF03980">
    <property type="entry name" value="Nnf1"/>
    <property type="match status" value="1"/>
</dbReference>
<comment type="caution">
    <text evidence="11">The sequence shown here is derived from an EMBL/GenBank/DDBJ whole genome shotgun (WGS) entry which is preliminary data.</text>
</comment>
<evidence type="ECO:0000256" key="2">
    <source>
        <dbReference type="ARBA" id="ARBA00004629"/>
    </source>
</evidence>
<evidence type="ECO:0000256" key="5">
    <source>
        <dbReference type="ARBA" id="ARBA00022776"/>
    </source>
</evidence>
<keyword evidence="10" id="KW-0175">Coiled coil</keyword>
<dbReference type="RefSeq" id="XP_068352474.1">
    <property type="nucleotide sequence ID" value="XM_068509560.1"/>
</dbReference>
<dbReference type="OrthoDB" id="18453at2759"/>
<name>A0A1J4JKZ4_9EUKA</name>
<evidence type="ECO:0000256" key="10">
    <source>
        <dbReference type="SAM" id="Coils"/>
    </source>
</evidence>
<evidence type="ECO:0000313" key="11">
    <source>
        <dbReference type="EMBL" id="OHS99337.1"/>
    </source>
</evidence>
<dbReference type="AlphaFoldDB" id="A0A1J4JKZ4"/>
<sequence length="158" mass="18419">MKKQRAERLYLVYRKFLSEALKPLNDGRLQNLIENCPDLIQISKEIETNGFDDFDSRVQEKKLIEKLNRLDDLIAQENGIKVDMSALEFEPIDPENVRKSIIVAAKQQEIEKLKIVLQNLNNTNDELAQEDELIKKELEKSCEKIEETNQLIQNSVYS</sequence>
<evidence type="ECO:0000256" key="9">
    <source>
        <dbReference type="ARBA" id="ARBA00023328"/>
    </source>
</evidence>
<dbReference type="VEuPathDB" id="TrichDB:TRFO_34244"/>
<gene>
    <name evidence="11" type="ORF">TRFO_34244</name>
</gene>
<comment type="subcellular location">
    <subcellularLocation>
        <location evidence="2">Chromosome</location>
        <location evidence="2">Centromere</location>
        <location evidence="2">Kinetochore</location>
    </subcellularLocation>
    <subcellularLocation>
        <location evidence="1">Nucleus</location>
    </subcellularLocation>
</comment>
<keyword evidence="6" id="KW-0995">Kinetochore</keyword>
<dbReference type="Proteomes" id="UP000179807">
    <property type="component" value="Unassembled WGS sequence"/>
</dbReference>
<feature type="coiled-coil region" evidence="10">
    <location>
        <begin position="103"/>
        <end position="155"/>
    </location>
</feature>
<dbReference type="GO" id="GO:0051301">
    <property type="term" value="P:cell division"/>
    <property type="evidence" value="ECO:0007669"/>
    <property type="project" value="UniProtKB-KW"/>
</dbReference>
<evidence type="ECO:0000256" key="3">
    <source>
        <dbReference type="ARBA" id="ARBA00022454"/>
    </source>
</evidence>
<keyword evidence="9" id="KW-0137">Centromere</keyword>
<evidence type="ECO:0000256" key="6">
    <source>
        <dbReference type="ARBA" id="ARBA00022838"/>
    </source>
</evidence>
<evidence type="ECO:0000256" key="7">
    <source>
        <dbReference type="ARBA" id="ARBA00023242"/>
    </source>
</evidence>
<keyword evidence="12" id="KW-1185">Reference proteome</keyword>
<keyword evidence="5" id="KW-0498">Mitosis</keyword>
<dbReference type="GeneID" id="94844264"/>
<reference evidence="11" key="1">
    <citation type="submission" date="2016-10" db="EMBL/GenBank/DDBJ databases">
        <authorList>
            <person name="Benchimol M."/>
            <person name="Almeida L.G."/>
            <person name="Vasconcelos A.T."/>
            <person name="Perreira-Neves A."/>
            <person name="Rosa I.A."/>
            <person name="Tasca T."/>
            <person name="Bogo M.R."/>
            <person name="de Souza W."/>
        </authorList>
    </citation>
    <scope>NUCLEOTIDE SEQUENCE [LARGE SCALE GENOMIC DNA]</scope>
    <source>
        <strain evidence="11">K</strain>
    </source>
</reference>
<keyword evidence="8" id="KW-0131">Cell cycle</keyword>
<dbReference type="GO" id="GO:0005634">
    <property type="term" value="C:nucleus"/>
    <property type="evidence" value="ECO:0007669"/>
    <property type="project" value="UniProtKB-SubCell"/>
</dbReference>
<evidence type="ECO:0000313" key="12">
    <source>
        <dbReference type="Proteomes" id="UP000179807"/>
    </source>
</evidence>
<evidence type="ECO:0000256" key="8">
    <source>
        <dbReference type="ARBA" id="ARBA00023306"/>
    </source>
</evidence>
<keyword evidence="7" id="KW-0539">Nucleus</keyword>
<keyword evidence="4" id="KW-0132">Cell division</keyword>